<comment type="caution">
    <text evidence="2">The sequence shown here is derived from an EMBL/GenBank/DDBJ whole genome shotgun (WGS) entry which is preliminary data.</text>
</comment>
<organism evidence="2 3">
    <name type="scientific">Macrosiphum euphorbiae</name>
    <name type="common">potato aphid</name>
    <dbReference type="NCBI Taxonomy" id="13131"/>
    <lineage>
        <taxon>Eukaryota</taxon>
        <taxon>Metazoa</taxon>
        <taxon>Ecdysozoa</taxon>
        <taxon>Arthropoda</taxon>
        <taxon>Hexapoda</taxon>
        <taxon>Insecta</taxon>
        <taxon>Pterygota</taxon>
        <taxon>Neoptera</taxon>
        <taxon>Paraneoptera</taxon>
        <taxon>Hemiptera</taxon>
        <taxon>Sternorrhyncha</taxon>
        <taxon>Aphidomorpha</taxon>
        <taxon>Aphidoidea</taxon>
        <taxon>Aphididae</taxon>
        <taxon>Macrosiphini</taxon>
        <taxon>Macrosiphum</taxon>
    </lineage>
</organism>
<sequence length="167" mass="19434">MNEKKKLTWTTIAHQCTKRYNETEHTVTGFAPKYLLEGKDITIVPSELKKHKTHSELLQDRKLALENSMKSHNYNKERFDKKRKNYEFNTGDLVYIENGNRLNRKKLDELKIGPYKMLEKISSSIYKIDTGHSKSQSNIFHITKLVPAKEFAVLASDVFSFPVEGEI</sequence>
<protein>
    <recommendedName>
        <fullName evidence="1">Tf2-1-like SH3-like domain-containing protein</fullName>
    </recommendedName>
</protein>
<evidence type="ECO:0000313" key="3">
    <source>
        <dbReference type="Proteomes" id="UP001160148"/>
    </source>
</evidence>
<gene>
    <name evidence="2" type="ORF">MEUPH1_LOCUS2965</name>
</gene>
<dbReference type="AlphaFoldDB" id="A0AAV0VTJ4"/>
<feature type="domain" description="Tf2-1-like SH3-like" evidence="1">
    <location>
        <begin position="91"/>
        <end position="147"/>
    </location>
</feature>
<reference evidence="2 3" key="1">
    <citation type="submission" date="2023-01" db="EMBL/GenBank/DDBJ databases">
        <authorList>
            <person name="Whitehead M."/>
        </authorList>
    </citation>
    <scope>NUCLEOTIDE SEQUENCE [LARGE SCALE GENOMIC DNA]</scope>
</reference>
<evidence type="ECO:0000313" key="2">
    <source>
        <dbReference type="EMBL" id="CAI6346016.1"/>
    </source>
</evidence>
<dbReference type="EMBL" id="CARXXK010000001">
    <property type="protein sequence ID" value="CAI6346016.1"/>
    <property type="molecule type" value="Genomic_DNA"/>
</dbReference>
<keyword evidence="3" id="KW-1185">Reference proteome</keyword>
<accession>A0AAV0VTJ4</accession>
<dbReference type="Pfam" id="PF24626">
    <property type="entry name" value="SH3_Tf2-1"/>
    <property type="match status" value="1"/>
</dbReference>
<proteinExistence type="predicted"/>
<evidence type="ECO:0000259" key="1">
    <source>
        <dbReference type="Pfam" id="PF24626"/>
    </source>
</evidence>
<name>A0AAV0VTJ4_9HEMI</name>
<dbReference type="Proteomes" id="UP001160148">
    <property type="component" value="Unassembled WGS sequence"/>
</dbReference>
<dbReference type="InterPro" id="IPR056924">
    <property type="entry name" value="SH3_Tf2-1"/>
</dbReference>